<organism evidence="3 4">
    <name type="scientific">Zalerion maritima</name>
    <dbReference type="NCBI Taxonomy" id="339359"/>
    <lineage>
        <taxon>Eukaryota</taxon>
        <taxon>Fungi</taxon>
        <taxon>Dikarya</taxon>
        <taxon>Ascomycota</taxon>
        <taxon>Pezizomycotina</taxon>
        <taxon>Sordariomycetes</taxon>
        <taxon>Lulworthiomycetidae</taxon>
        <taxon>Lulworthiales</taxon>
        <taxon>Lulworthiaceae</taxon>
        <taxon>Zalerion</taxon>
    </lineage>
</organism>
<keyword evidence="1" id="KW-0378">Hydrolase</keyword>
<keyword evidence="4" id="KW-1185">Reference proteome</keyword>
<dbReference type="GO" id="GO:0016788">
    <property type="term" value="F:hydrolase activity, acting on ester bonds"/>
    <property type="evidence" value="ECO:0007669"/>
    <property type="project" value="InterPro"/>
</dbReference>
<dbReference type="InterPro" id="IPR007312">
    <property type="entry name" value="Phosphoesterase"/>
</dbReference>
<protein>
    <submittedName>
        <fullName evidence="3">Phosphoesterase</fullName>
    </submittedName>
</protein>
<dbReference type="PANTHER" id="PTHR31956">
    <property type="entry name" value="NON-SPECIFIC PHOSPHOLIPASE C4-RELATED"/>
    <property type="match status" value="1"/>
</dbReference>
<evidence type="ECO:0000313" key="3">
    <source>
        <dbReference type="EMBL" id="KAJ2894003.1"/>
    </source>
</evidence>
<dbReference type="Pfam" id="PF04185">
    <property type="entry name" value="Phosphoesterase"/>
    <property type="match status" value="1"/>
</dbReference>
<gene>
    <name evidence="3" type="ORF">MKZ38_008026</name>
</gene>
<evidence type="ECO:0000313" key="4">
    <source>
        <dbReference type="Proteomes" id="UP001201980"/>
    </source>
</evidence>
<dbReference type="GO" id="GO:0009395">
    <property type="term" value="P:phospholipid catabolic process"/>
    <property type="evidence" value="ECO:0007669"/>
    <property type="project" value="TreeGrafter"/>
</dbReference>
<comment type="caution">
    <text evidence="3">The sequence shown here is derived from an EMBL/GenBank/DDBJ whole genome shotgun (WGS) entry which is preliminary data.</text>
</comment>
<dbReference type="PANTHER" id="PTHR31956:SF15">
    <property type="entry name" value="ACID PHOSPHATASE PHOA"/>
    <property type="match status" value="1"/>
</dbReference>
<accession>A0AAD5WNU7</accession>
<reference evidence="3" key="1">
    <citation type="submission" date="2022-07" db="EMBL/GenBank/DDBJ databases">
        <title>Draft genome sequence of Zalerion maritima ATCC 34329, a (micro)plastics degrading marine fungus.</title>
        <authorList>
            <person name="Paco A."/>
            <person name="Goncalves M.F.M."/>
            <person name="Rocha-Santos T.A.P."/>
            <person name="Alves A."/>
        </authorList>
    </citation>
    <scope>NUCLEOTIDE SEQUENCE</scope>
    <source>
        <strain evidence="3">ATCC 34329</strain>
    </source>
</reference>
<feature type="chain" id="PRO_5042165045" evidence="2">
    <location>
        <begin position="26"/>
        <end position="399"/>
    </location>
</feature>
<dbReference type="Gene3D" id="3.40.720.10">
    <property type="entry name" value="Alkaline Phosphatase, subunit A"/>
    <property type="match status" value="1"/>
</dbReference>
<evidence type="ECO:0000256" key="2">
    <source>
        <dbReference type="SAM" id="SignalP"/>
    </source>
</evidence>
<name>A0AAD5WNU7_9PEZI</name>
<keyword evidence="2" id="KW-0732">Signal</keyword>
<dbReference type="InterPro" id="IPR017850">
    <property type="entry name" value="Alkaline_phosphatase_core_sf"/>
</dbReference>
<feature type="signal peptide" evidence="2">
    <location>
        <begin position="1"/>
        <end position="25"/>
    </location>
</feature>
<evidence type="ECO:0000256" key="1">
    <source>
        <dbReference type="ARBA" id="ARBA00022801"/>
    </source>
</evidence>
<dbReference type="EMBL" id="JAKWBI020000541">
    <property type="protein sequence ID" value="KAJ2894003.1"/>
    <property type="molecule type" value="Genomic_DNA"/>
</dbReference>
<dbReference type="AlphaFoldDB" id="A0AAD5WNU7"/>
<sequence length="399" mass="44079">MFTRNHFSRVALAGILGAFFSSTAASHVPGLSFDRIITIWLESQDYVKVANDPDFVELKKQGVSLTNFYALTHPSQPNYIAAIGGDYFGLDHDDGVTIPYNVSTFVDLLDWSGVSWSGYFEGIPSPGYMGGASIGAGTDKWDYVKKHNPFASYDSITHNGTRLLNLLSFDDFHRAFAADPQSIPQIVFVSPNMLNGGQNTTLQYATKWSTDFLKPLLADDAWKGQRTLIMLTYDESEDHKKPNSIATLLLGAAIPRDRKGTEDPTYYTHYSFLSTIEYNWALPCLGRYDVGANVFAAVSDLQGVYENIEPPDAKDWDNSVSYPGALNSDSEKWAPYPPPNTKVVGAGGQPILRKIKFKWNLDARDVPYDGSGTIYDGKRLPVYKPAVANVEPEDIPGAK</sequence>
<proteinExistence type="predicted"/>
<dbReference type="Proteomes" id="UP001201980">
    <property type="component" value="Unassembled WGS sequence"/>
</dbReference>